<evidence type="ECO:0000313" key="2">
    <source>
        <dbReference type="Proteomes" id="UP000324897"/>
    </source>
</evidence>
<organism evidence="1 2">
    <name type="scientific">Eragrostis curvula</name>
    <name type="common">weeping love grass</name>
    <dbReference type="NCBI Taxonomy" id="38414"/>
    <lineage>
        <taxon>Eukaryota</taxon>
        <taxon>Viridiplantae</taxon>
        <taxon>Streptophyta</taxon>
        <taxon>Embryophyta</taxon>
        <taxon>Tracheophyta</taxon>
        <taxon>Spermatophyta</taxon>
        <taxon>Magnoliopsida</taxon>
        <taxon>Liliopsida</taxon>
        <taxon>Poales</taxon>
        <taxon>Poaceae</taxon>
        <taxon>PACMAD clade</taxon>
        <taxon>Chloridoideae</taxon>
        <taxon>Eragrostideae</taxon>
        <taxon>Eragrostidinae</taxon>
        <taxon>Eragrostis</taxon>
    </lineage>
</organism>
<dbReference type="Gramene" id="TVU49238">
    <property type="protein sequence ID" value="TVU49238"/>
    <property type="gene ID" value="EJB05_00537"/>
</dbReference>
<sequence length="72" mass="7905">MAACNIRQCFLIKVSTTIREDVPAAGDMLGACNDWSTARSSTTRLAENEDRSTMVVFVSSRTATRTSAEFVR</sequence>
<dbReference type="EMBL" id="RWGY01000002">
    <property type="protein sequence ID" value="TVU49238.1"/>
    <property type="molecule type" value="Genomic_DNA"/>
</dbReference>
<dbReference type="AlphaFoldDB" id="A0A5J9WLZ1"/>
<comment type="caution">
    <text evidence="1">The sequence shown here is derived from an EMBL/GenBank/DDBJ whole genome shotgun (WGS) entry which is preliminary data.</text>
</comment>
<keyword evidence="2" id="KW-1185">Reference proteome</keyword>
<name>A0A5J9WLZ1_9POAL</name>
<evidence type="ECO:0000313" key="1">
    <source>
        <dbReference type="EMBL" id="TVU49238.1"/>
    </source>
</evidence>
<protein>
    <submittedName>
        <fullName evidence="1">Uncharacterized protein</fullName>
    </submittedName>
</protein>
<reference evidence="1 2" key="1">
    <citation type="journal article" date="2019" name="Sci. Rep.">
        <title>A high-quality genome of Eragrostis curvula grass provides insights into Poaceae evolution and supports new strategies to enhance forage quality.</title>
        <authorList>
            <person name="Carballo J."/>
            <person name="Santos B.A.C.M."/>
            <person name="Zappacosta D."/>
            <person name="Garbus I."/>
            <person name="Selva J.P."/>
            <person name="Gallo C.A."/>
            <person name="Diaz A."/>
            <person name="Albertini E."/>
            <person name="Caccamo M."/>
            <person name="Echenique V."/>
        </authorList>
    </citation>
    <scope>NUCLEOTIDE SEQUENCE [LARGE SCALE GENOMIC DNA]</scope>
    <source>
        <strain evidence="2">cv. Victoria</strain>
        <tissue evidence="1">Leaf</tissue>
    </source>
</reference>
<accession>A0A5J9WLZ1</accession>
<dbReference type="Proteomes" id="UP000324897">
    <property type="component" value="Chromosome 6"/>
</dbReference>
<gene>
    <name evidence="1" type="ORF">EJB05_00537</name>
</gene>
<proteinExistence type="predicted"/>